<proteinExistence type="predicted"/>
<keyword evidence="4" id="KW-1185">Reference proteome</keyword>
<dbReference type="InterPro" id="IPR017853">
    <property type="entry name" value="GH"/>
</dbReference>
<dbReference type="InterPro" id="IPR003790">
    <property type="entry name" value="GHL10"/>
</dbReference>
<accession>A0ABY5AVS9</accession>
<dbReference type="SUPFAM" id="SSF51445">
    <property type="entry name" value="(Trans)glycosidases"/>
    <property type="match status" value="1"/>
</dbReference>
<keyword evidence="1" id="KW-0732">Signal</keyword>
<gene>
    <name evidence="3" type="ORF">NEA10_09375</name>
</gene>
<dbReference type="Proteomes" id="UP001056708">
    <property type="component" value="Chromosome"/>
</dbReference>
<evidence type="ECO:0000313" key="4">
    <source>
        <dbReference type="Proteomes" id="UP001056708"/>
    </source>
</evidence>
<evidence type="ECO:0000313" key="3">
    <source>
        <dbReference type="EMBL" id="USR92902.1"/>
    </source>
</evidence>
<name>A0ABY5AVS9_9CYAN</name>
<dbReference type="InterPro" id="IPR052177">
    <property type="entry name" value="Divisome_Glycosyl_Hydrolase"/>
</dbReference>
<protein>
    <submittedName>
        <fullName evidence="3">Family 10 glycosylhydrolase</fullName>
    </submittedName>
</protein>
<evidence type="ECO:0000259" key="2">
    <source>
        <dbReference type="Pfam" id="PF02638"/>
    </source>
</evidence>
<sequence>MVNALLRRLSQLSLPVALFALPLLLPVPVHSQETTVQSRASETEVADPASEVAPPGLVVEAGDAPIDATIALRMQQELMQLLGRVESALVAAQSLGQLGDVALQSLDAELQGVTMSYVDGGTQVEAAKTLLREFPGLVRQGNYGEARSRWLEARSQLWASYPNDRPRNNAPEVRSIWLDRGTIVRAGSKAGLELLFDRFARAGINTVFFETLNAGYTIYPSQVTGQQNPLTEGWDPLQAAIELARERGMELHAWVWAFAVGNEPHNRLLGQSPSFLGPILNENPQWANIDHRGEIRHRGSRKTFLDPANLEARWYLIRIIDEIILNYDVDGVQLDYIRYPFQDPSAERSYGYGEAGRSRFKDMTGVDPTTISPRQVELWQRWTDFRVSQVTEFVGEVHQLLQRRNPELILSAAVFPQSRHDRIHKIQQDWETWIEQGIIDVIVPMTYAADTNRLGRIMTPMLSNLPQGALMVPSVKLHDLEDIVAVDQMQMIRDLPTSGYALFAAERLFDNLKEILQRTQIESVQQPIPFRQPFKAALDRHRALRAEWQWVLGSEQIWIDDDKLALWKEGDQALSEALTELANSPNREQVLIARQRLNNLQDGIPQWLRLHRASNGYQVNTWENRLRAIDELLAYGERRLGN</sequence>
<dbReference type="Gene3D" id="3.20.20.80">
    <property type="entry name" value="Glycosidases"/>
    <property type="match status" value="1"/>
</dbReference>
<dbReference type="EMBL" id="CP098611">
    <property type="protein sequence ID" value="USR92902.1"/>
    <property type="molecule type" value="Genomic_DNA"/>
</dbReference>
<feature type="domain" description="Glycosyl hydrolase-like 10" evidence="2">
    <location>
        <begin position="172"/>
        <end position="449"/>
    </location>
</feature>
<dbReference type="Pfam" id="PF02638">
    <property type="entry name" value="GHL10"/>
    <property type="match status" value="1"/>
</dbReference>
<organism evidence="3 4">
    <name type="scientific">Phormidium yuhuli AB48</name>
    <dbReference type="NCBI Taxonomy" id="2940671"/>
    <lineage>
        <taxon>Bacteria</taxon>
        <taxon>Bacillati</taxon>
        <taxon>Cyanobacteriota</taxon>
        <taxon>Cyanophyceae</taxon>
        <taxon>Oscillatoriophycideae</taxon>
        <taxon>Oscillatoriales</taxon>
        <taxon>Oscillatoriaceae</taxon>
        <taxon>Phormidium</taxon>
        <taxon>Phormidium yuhuli</taxon>
    </lineage>
</organism>
<reference evidence="3" key="1">
    <citation type="submission" date="2022-06" db="EMBL/GenBank/DDBJ databases">
        <title>Genome sequence of Phormidium yuhuli AB48 isolated from an industrial photobioreactor environment.</title>
        <authorList>
            <person name="Qiu Y."/>
            <person name="Noonan A.J.C."/>
            <person name="Dofher K."/>
            <person name="Koch M."/>
            <person name="Kieft B."/>
            <person name="Lin X."/>
            <person name="Ziels R.M."/>
            <person name="Hallam S.J."/>
        </authorList>
    </citation>
    <scope>NUCLEOTIDE SEQUENCE</scope>
    <source>
        <strain evidence="3">AB48</strain>
    </source>
</reference>
<dbReference type="RefSeq" id="WP_252665077.1">
    <property type="nucleotide sequence ID" value="NZ_CP098611.1"/>
</dbReference>
<dbReference type="PANTHER" id="PTHR43405:SF1">
    <property type="entry name" value="GLYCOSYL HYDROLASE DIGH"/>
    <property type="match status" value="1"/>
</dbReference>
<evidence type="ECO:0000256" key="1">
    <source>
        <dbReference type="ARBA" id="ARBA00022729"/>
    </source>
</evidence>
<dbReference type="PANTHER" id="PTHR43405">
    <property type="entry name" value="GLYCOSYL HYDROLASE DIGH"/>
    <property type="match status" value="1"/>
</dbReference>